<dbReference type="InterPro" id="IPR036162">
    <property type="entry name" value="Resolvase-like_N_sf"/>
</dbReference>
<protein>
    <submittedName>
        <fullName evidence="7">DNA invertase Pin-like site-specific DNA recombinase</fullName>
    </submittedName>
</protein>
<evidence type="ECO:0000256" key="1">
    <source>
        <dbReference type="ARBA" id="ARBA00022908"/>
    </source>
</evidence>
<dbReference type="OrthoDB" id="2290206at2"/>
<dbReference type="InterPro" id="IPR006118">
    <property type="entry name" value="Recombinase_CS"/>
</dbReference>
<dbReference type="SMART" id="SM00857">
    <property type="entry name" value="Resolvase"/>
    <property type="match status" value="1"/>
</dbReference>
<dbReference type="EMBL" id="QAOT01000031">
    <property type="protein sequence ID" value="PTR09902.1"/>
    <property type="molecule type" value="Genomic_DNA"/>
</dbReference>
<keyword evidence="2" id="KW-0238">DNA-binding</keyword>
<dbReference type="RefSeq" id="WP_108222591.1">
    <property type="nucleotide sequence ID" value="NZ_CP090026.1"/>
</dbReference>
<proteinExistence type="predicted"/>
<evidence type="ECO:0000256" key="4">
    <source>
        <dbReference type="PIRSR" id="PIRSR606118-50"/>
    </source>
</evidence>
<dbReference type="Gene3D" id="3.40.50.1390">
    <property type="entry name" value="Resolvase, N-terminal catalytic domain"/>
    <property type="match status" value="1"/>
</dbReference>
<dbReference type="InterPro" id="IPR050639">
    <property type="entry name" value="SSR_resolvase"/>
</dbReference>
<reference evidence="7 8" key="1">
    <citation type="submission" date="2018-04" db="EMBL/GenBank/DDBJ databases">
        <title>Genomic Encyclopedia of Type Strains, Phase III (KMG-III): the genomes of soil and plant-associated and newly described type strains.</title>
        <authorList>
            <person name="Whitman W."/>
        </authorList>
    </citation>
    <scope>NUCLEOTIDE SEQUENCE [LARGE SCALE GENOMIC DNA]</scope>
    <source>
        <strain evidence="7 8">KA25</strain>
    </source>
</reference>
<keyword evidence="8" id="KW-1185">Reference proteome</keyword>
<dbReference type="GO" id="GO:0000150">
    <property type="term" value="F:DNA strand exchange activity"/>
    <property type="evidence" value="ECO:0007669"/>
    <property type="project" value="InterPro"/>
</dbReference>
<evidence type="ECO:0000256" key="3">
    <source>
        <dbReference type="ARBA" id="ARBA00023172"/>
    </source>
</evidence>
<dbReference type="PANTHER" id="PTHR30461">
    <property type="entry name" value="DNA-INVERTASE FROM LAMBDOID PROPHAGE"/>
    <property type="match status" value="1"/>
</dbReference>
<organism evidence="7 8">
    <name type="scientific">Cereibacter azotoformans</name>
    <dbReference type="NCBI Taxonomy" id="43057"/>
    <lineage>
        <taxon>Bacteria</taxon>
        <taxon>Pseudomonadati</taxon>
        <taxon>Pseudomonadota</taxon>
        <taxon>Alphaproteobacteria</taxon>
        <taxon>Rhodobacterales</taxon>
        <taxon>Paracoccaceae</taxon>
        <taxon>Cereibacter</taxon>
    </lineage>
</organism>
<evidence type="ECO:0000313" key="8">
    <source>
        <dbReference type="Proteomes" id="UP000244060"/>
    </source>
</evidence>
<evidence type="ECO:0000259" key="6">
    <source>
        <dbReference type="SMART" id="SM00857"/>
    </source>
</evidence>
<feature type="domain" description="Resolvase/invertase-type recombinase catalytic" evidence="6">
    <location>
        <begin position="23"/>
        <end position="168"/>
    </location>
</feature>
<gene>
    <name evidence="7" type="ORF">C8J28_13113</name>
</gene>
<dbReference type="CDD" id="cd00338">
    <property type="entry name" value="Ser_Recombinase"/>
    <property type="match status" value="1"/>
</dbReference>
<dbReference type="PANTHER" id="PTHR30461:SF2">
    <property type="entry name" value="SERINE RECOMBINASE PINE-RELATED"/>
    <property type="match status" value="1"/>
</dbReference>
<accession>A0A2T5JPZ7</accession>
<sequence length="264" mass="29144">MKGMTGRGAEVAAGGKGTEALRAVGYVRVSTPRQGERGISLSAQEAAIRTFAGCMGWDVIDIFHDVHTGAGPDSFIERKNLLEALKLAQAENAYVVTDNWARLTRHEDTSADIKRLFPDTDRLVSIKEANTFTEAARLGQIARAEAERNEISRRTKAGLARLKDQGVRFGNPNILEAQVKGAQAITEKADAIVRQIADVLRSQERHHSQLTCREVAELLNQKGVRTGQNLEWTTDRLHPKLRKARAILDAEQVSYTNDPLYGAF</sequence>
<dbReference type="Proteomes" id="UP000244060">
    <property type="component" value="Unassembled WGS sequence"/>
</dbReference>
<name>A0A2T5JPZ7_9RHOB</name>
<dbReference type="AlphaFoldDB" id="A0A2T5JPZ7"/>
<dbReference type="GO" id="GO:0015074">
    <property type="term" value="P:DNA integration"/>
    <property type="evidence" value="ECO:0007669"/>
    <property type="project" value="UniProtKB-KW"/>
</dbReference>
<dbReference type="InterPro" id="IPR006119">
    <property type="entry name" value="Resolv_N"/>
</dbReference>
<dbReference type="PROSITE" id="PS00397">
    <property type="entry name" value="RECOMBINASES_1"/>
    <property type="match status" value="1"/>
</dbReference>
<dbReference type="Pfam" id="PF00239">
    <property type="entry name" value="Resolvase"/>
    <property type="match status" value="1"/>
</dbReference>
<evidence type="ECO:0000256" key="5">
    <source>
        <dbReference type="PROSITE-ProRule" id="PRU10137"/>
    </source>
</evidence>
<keyword evidence="1" id="KW-0229">DNA integration</keyword>
<evidence type="ECO:0000313" key="7">
    <source>
        <dbReference type="EMBL" id="PTR09902.1"/>
    </source>
</evidence>
<dbReference type="GO" id="GO:0003677">
    <property type="term" value="F:DNA binding"/>
    <property type="evidence" value="ECO:0007669"/>
    <property type="project" value="UniProtKB-KW"/>
</dbReference>
<comment type="caution">
    <text evidence="7">The sequence shown here is derived from an EMBL/GenBank/DDBJ whole genome shotgun (WGS) entry which is preliminary data.</text>
</comment>
<keyword evidence="3" id="KW-0233">DNA recombination</keyword>
<feature type="active site" description="O-(5'-phospho-DNA)-serine intermediate" evidence="4 5">
    <location>
        <position position="30"/>
    </location>
</feature>
<evidence type="ECO:0000256" key="2">
    <source>
        <dbReference type="ARBA" id="ARBA00023125"/>
    </source>
</evidence>
<dbReference type="SUPFAM" id="SSF53041">
    <property type="entry name" value="Resolvase-like"/>
    <property type="match status" value="1"/>
</dbReference>